<evidence type="ECO:0000313" key="1">
    <source>
        <dbReference type="EMBL" id="MBB4937713.1"/>
    </source>
</evidence>
<comment type="caution">
    <text evidence="1">The sequence shown here is derived from an EMBL/GenBank/DDBJ whole genome shotgun (WGS) entry which is preliminary data.</text>
</comment>
<accession>A0A7W7RT38</accession>
<dbReference type="Proteomes" id="UP000534286">
    <property type="component" value="Unassembled WGS sequence"/>
</dbReference>
<dbReference type="AlphaFoldDB" id="A0A7W7RT38"/>
<evidence type="ECO:0000313" key="2">
    <source>
        <dbReference type="Proteomes" id="UP000534286"/>
    </source>
</evidence>
<protein>
    <submittedName>
        <fullName evidence="1">Uncharacterized protein</fullName>
    </submittedName>
</protein>
<organism evidence="1 2">
    <name type="scientific">Streptosporangium album</name>
    <dbReference type="NCBI Taxonomy" id="47479"/>
    <lineage>
        <taxon>Bacteria</taxon>
        <taxon>Bacillati</taxon>
        <taxon>Actinomycetota</taxon>
        <taxon>Actinomycetes</taxon>
        <taxon>Streptosporangiales</taxon>
        <taxon>Streptosporangiaceae</taxon>
        <taxon>Streptosporangium</taxon>
    </lineage>
</organism>
<proteinExistence type="predicted"/>
<name>A0A7W7RT38_9ACTN</name>
<dbReference type="RefSeq" id="WP_184754049.1">
    <property type="nucleotide sequence ID" value="NZ_BAABEK010000118.1"/>
</dbReference>
<dbReference type="EMBL" id="JACHJU010000001">
    <property type="protein sequence ID" value="MBB4937713.1"/>
    <property type="molecule type" value="Genomic_DNA"/>
</dbReference>
<keyword evidence="2" id="KW-1185">Reference proteome</keyword>
<reference evidence="1 2" key="1">
    <citation type="submission" date="2020-08" db="EMBL/GenBank/DDBJ databases">
        <title>Sequencing the genomes of 1000 actinobacteria strains.</title>
        <authorList>
            <person name="Klenk H.-P."/>
        </authorList>
    </citation>
    <scope>NUCLEOTIDE SEQUENCE [LARGE SCALE GENOMIC DNA]</scope>
    <source>
        <strain evidence="1 2">DSM 43023</strain>
    </source>
</reference>
<gene>
    <name evidence="1" type="ORF">FHR32_002018</name>
</gene>
<sequence>MNNEPPIETSIELVIKHVLARDRVLTHEIDCDLKVALSVVRNLDDALAHANALIRNVVLVREGDFQLNRLNFDHEAILELDRDLTHALNVALDHARAFDTDFNFADILDIYYAVDLAHTLNLALTDALDGDHVHILISETLSATVDDRV</sequence>